<dbReference type="Pfam" id="PF16868">
    <property type="entry name" value="NMT1_3"/>
    <property type="match status" value="1"/>
</dbReference>
<name>A0A328HJS7_ARTGO</name>
<dbReference type="PROSITE" id="PS51257">
    <property type="entry name" value="PROKAR_LIPOPROTEIN"/>
    <property type="match status" value="1"/>
</dbReference>
<evidence type="ECO:0000256" key="1">
    <source>
        <dbReference type="SAM" id="SignalP"/>
    </source>
</evidence>
<reference evidence="2 3" key="1">
    <citation type="submission" date="2018-04" db="EMBL/GenBank/DDBJ databases">
        <title>Bacteria isolated from cave deposits of Manipur.</title>
        <authorList>
            <person name="Sahoo D."/>
            <person name="Sarangthem I."/>
            <person name="Nandeibam J."/>
        </authorList>
    </citation>
    <scope>NUCLEOTIDE SEQUENCE [LARGE SCALE GENOMIC DNA]</scope>
    <source>
        <strain evidence="3">mrc11</strain>
    </source>
</reference>
<protein>
    <submittedName>
        <fullName evidence="2">C4-dicarboxylate ABC transporter substrate-binding protein</fullName>
    </submittedName>
</protein>
<sequence length="326" mass="33832">MRPGRQHPVGRRGVLKSGLGLALGAVSFPGIAACTASPGPARVTVAGGEAGGFYLEFATLLAESLQRHGIAQRAEPLTTGGSLDNMKRLVAGEATFAVALLDAAVQQTVGQPAGAMVAVGKVYENYVHCLVRRDSGIGNYRDLTGRRIGIGEAGSGTSLTAKRILEVSGLAGSARAVTEVNLGLNDGLGALRRKAVDALFWSGGVPTAAITKANDEPGLRLLDLSSLVRPLRDRFGAFYDRVLIPGSGYPGAGSVWTVGVANLLLCRGDLDGGIVRNTVRLLVDHADELVPRSSLGVQFLSPDTLINTADLPLHPAAAEAYRTLHG</sequence>
<evidence type="ECO:0000313" key="2">
    <source>
        <dbReference type="EMBL" id="RAM38819.1"/>
    </source>
</evidence>
<gene>
    <name evidence="2" type="ORF">DBZ45_02830</name>
</gene>
<dbReference type="Proteomes" id="UP000249166">
    <property type="component" value="Unassembled WGS sequence"/>
</dbReference>
<dbReference type="NCBIfam" id="TIGR02122">
    <property type="entry name" value="TRAP_TAXI"/>
    <property type="match status" value="1"/>
</dbReference>
<feature type="chain" id="PRO_5038400276" evidence="1">
    <location>
        <begin position="33"/>
        <end position="326"/>
    </location>
</feature>
<dbReference type="EMBL" id="QLNP01000034">
    <property type="protein sequence ID" value="RAM38819.1"/>
    <property type="molecule type" value="Genomic_DNA"/>
</dbReference>
<organism evidence="2 3">
    <name type="scientific">Arthrobacter globiformis</name>
    <dbReference type="NCBI Taxonomy" id="1665"/>
    <lineage>
        <taxon>Bacteria</taxon>
        <taxon>Bacillati</taxon>
        <taxon>Actinomycetota</taxon>
        <taxon>Actinomycetes</taxon>
        <taxon>Micrococcales</taxon>
        <taxon>Micrococcaceae</taxon>
        <taxon>Arthrobacter</taxon>
    </lineage>
</organism>
<dbReference type="AlphaFoldDB" id="A0A328HJS7"/>
<comment type="caution">
    <text evidence="2">The sequence shown here is derived from an EMBL/GenBank/DDBJ whole genome shotgun (WGS) entry which is preliminary data.</text>
</comment>
<accession>A0A328HJS7</accession>
<dbReference type="OrthoDB" id="5582316at2"/>
<keyword evidence="1" id="KW-0732">Signal</keyword>
<evidence type="ECO:0000313" key="3">
    <source>
        <dbReference type="Proteomes" id="UP000249166"/>
    </source>
</evidence>
<dbReference type="RefSeq" id="WP_111902452.1">
    <property type="nucleotide sequence ID" value="NZ_QLNP01000034.1"/>
</dbReference>
<feature type="signal peptide" evidence="1">
    <location>
        <begin position="1"/>
        <end position="32"/>
    </location>
</feature>
<proteinExistence type="predicted"/>
<dbReference type="InterPro" id="IPR011852">
    <property type="entry name" value="TRAP_TAXI"/>
</dbReference>
<dbReference type="PANTHER" id="PTHR42941:SF1">
    <property type="entry name" value="SLL1037 PROTEIN"/>
    <property type="match status" value="1"/>
</dbReference>
<dbReference type="Gene3D" id="3.40.190.10">
    <property type="entry name" value="Periplasmic binding protein-like II"/>
    <property type="match status" value="2"/>
</dbReference>
<dbReference type="PANTHER" id="PTHR42941">
    <property type="entry name" value="SLL1037 PROTEIN"/>
    <property type="match status" value="1"/>
</dbReference>
<dbReference type="SUPFAM" id="SSF53850">
    <property type="entry name" value="Periplasmic binding protein-like II"/>
    <property type="match status" value="1"/>
</dbReference>